<reference evidence="4" key="1">
    <citation type="submission" date="2016-10" db="EMBL/GenBank/DDBJ databases">
        <authorList>
            <person name="Varghese N."/>
            <person name="Submissions S."/>
        </authorList>
    </citation>
    <scope>NUCLEOTIDE SEQUENCE [LARGE SCALE GENOMIC DNA]</scope>
    <source>
        <strain evidence="4">DSM 3669</strain>
    </source>
</reference>
<dbReference type="PANTHER" id="PTHR30401">
    <property type="entry name" value="TRNA 2-SELENOURIDINE SYNTHASE"/>
    <property type="match status" value="1"/>
</dbReference>
<dbReference type="InterPro" id="IPR036873">
    <property type="entry name" value="Rhodanese-like_dom_sf"/>
</dbReference>
<evidence type="ECO:0000259" key="2">
    <source>
        <dbReference type="PROSITE" id="PS50206"/>
    </source>
</evidence>
<dbReference type="InterPro" id="IPR017582">
    <property type="entry name" value="SelU"/>
</dbReference>
<proteinExistence type="predicted"/>
<organism evidence="3 4">
    <name type="scientific">Desulfoscipio geothermicus DSM 3669</name>
    <dbReference type="NCBI Taxonomy" id="1121426"/>
    <lineage>
        <taxon>Bacteria</taxon>
        <taxon>Bacillati</taxon>
        <taxon>Bacillota</taxon>
        <taxon>Clostridia</taxon>
        <taxon>Eubacteriales</taxon>
        <taxon>Desulfallaceae</taxon>
        <taxon>Desulfoscipio</taxon>
    </lineage>
</organism>
<dbReference type="InterPro" id="IPR001763">
    <property type="entry name" value="Rhodanese-like_dom"/>
</dbReference>
<dbReference type="EMBL" id="FOYM01000007">
    <property type="protein sequence ID" value="SFR01845.1"/>
    <property type="molecule type" value="Genomic_DNA"/>
</dbReference>
<dbReference type="AlphaFoldDB" id="A0A1I6D8Q4"/>
<accession>A0A1I6D8Q4</accession>
<evidence type="ECO:0000313" key="4">
    <source>
        <dbReference type="Proteomes" id="UP000199584"/>
    </source>
</evidence>
<dbReference type="GO" id="GO:0043828">
    <property type="term" value="F:tRNA 2-selenouridine synthase activity"/>
    <property type="evidence" value="ECO:0007669"/>
    <property type="project" value="InterPro"/>
</dbReference>
<dbReference type="InterPro" id="IPR058840">
    <property type="entry name" value="AAA_SelU"/>
</dbReference>
<evidence type="ECO:0000256" key="1">
    <source>
        <dbReference type="ARBA" id="ARBA00023266"/>
    </source>
</evidence>
<dbReference type="PROSITE" id="PS50206">
    <property type="entry name" value="RHODANESE_3"/>
    <property type="match status" value="1"/>
</dbReference>
<dbReference type="NCBIfam" id="TIGR03167">
    <property type="entry name" value="tRNA_sel_U_synt"/>
    <property type="match status" value="1"/>
</dbReference>
<dbReference type="GO" id="GO:0002098">
    <property type="term" value="P:tRNA wobble uridine modification"/>
    <property type="evidence" value="ECO:0007669"/>
    <property type="project" value="InterPro"/>
</dbReference>
<dbReference type="NCBIfam" id="NF008750">
    <property type="entry name" value="PRK11784.1-2"/>
    <property type="match status" value="1"/>
</dbReference>
<evidence type="ECO:0000313" key="3">
    <source>
        <dbReference type="EMBL" id="SFR01845.1"/>
    </source>
</evidence>
<dbReference type="Gene3D" id="3.40.250.10">
    <property type="entry name" value="Rhodanese-like domain"/>
    <property type="match status" value="1"/>
</dbReference>
<dbReference type="SMART" id="SM00450">
    <property type="entry name" value="RHOD"/>
    <property type="match status" value="1"/>
</dbReference>
<dbReference type="SUPFAM" id="SSF52821">
    <property type="entry name" value="Rhodanese/Cell cycle control phosphatase"/>
    <property type="match status" value="1"/>
</dbReference>
<dbReference type="Proteomes" id="UP000199584">
    <property type="component" value="Unassembled WGS sequence"/>
</dbReference>
<sequence length="374" mass="41896">MSKGKPNFVFNPLLPEDKLQFMYRDVAITRALIELKDIPLVDLRSPGEYSTATIPGACNIPLLDNIERALVGTAHKEAGPDKARELAMELIAPRLPDFVYSFKKIAPQKEVVIFCWRGGDRSHFTACILDAMGFKVHRILGGFKAYRRYVIEYLERDTLPLRAVVIHGLTGVGKTDVLLALRRRGFPVLDLEGLARHRGSVFGKIGHPPSPTQKMFEALIERELRRAEDYGIFFVECESRRLGKLTVPASVLNNMQRGYRILLYAPVPTRISRIIRDYADGGTGNLAALQDAVGRLTKYLGKNKVVELNHMLDMGDLSNVIEFLLLHYYDPLYNYPDGPSGAYDLSVNTGDMAAAVQVIEDFACNLPEYNIPGR</sequence>
<keyword evidence="4" id="KW-1185">Reference proteome</keyword>
<feature type="domain" description="Rhodanese" evidence="2">
    <location>
        <begin position="34"/>
        <end position="155"/>
    </location>
</feature>
<dbReference type="STRING" id="39060.SAMN05660706_10773"/>
<dbReference type="Pfam" id="PF26341">
    <property type="entry name" value="AAA_SelU"/>
    <property type="match status" value="1"/>
</dbReference>
<dbReference type="InterPro" id="IPR027417">
    <property type="entry name" value="P-loop_NTPase"/>
</dbReference>
<keyword evidence="1" id="KW-0711">Selenium</keyword>
<dbReference type="SUPFAM" id="SSF52540">
    <property type="entry name" value="P-loop containing nucleoside triphosphate hydrolases"/>
    <property type="match status" value="1"/>
</dbReference>
<dbReference type="Pfam" id="PF00581">
    <property type="entry name" value="Rhodanese"/>
    <property type="match status" value="1"/>
</dbReference>
<protein>
    <submittedName>
        <fullName evidence="3">tRNA 2-selenouridine synthase</fullName>
    </submittedName>
</protein>
<gene>
    <name evidence="3" type="ORF">SAMN05660706_10773</name>
</gene>
<name>A0A1I6D8Q4_9FIRM</name>
<dbReference type="PANTHER" id="PTHR30401:SF0">
    <property type="entry name" value="TRNA 2-SELENOURIDINE SYNTHASE"/>
    <property type="match status" value="1"/>
</dbReference>